<dbReference type="InterPro" id="IPR003010">
    <property type="entry name" value="C-N_Hydrolase"/>
</dbReference>
<evidence type="ECO:0000259" key="2">
    <source>
        <dbReference type="PROSITE" id="PS50263"/>
    </source>
</evidence>
<dbReference type="EMBL" id="FMIB01000002">
    <property type="protein sequence ID" value="SCL71503.1"/>
    <property type="molecule type" value="Genomic_DNA"/>
</dbReference>
<dbReference type="PANTHER" id="PTHR43674:SF2">
    <property type="entry name" value="BETA-UREIDOPROPIONASE"/>
    <property type="match status" value="1"/>
</dbReference>
<dbReference type="Pfam" id="PF00795">
    <property type="entry name" value="CN_hydrolase"/>
    <property type="match status" value="1"/>
</dbReference>
<organism evidence="3 4">
    <name type="scientific">Micromonospora chersina</name>
    <dbReference type="NCBI Taxonomy" id="47854"/>
    <lineage>
        <taxon>Bacteria</taxon>
        <taxon>Bacillati</taxon>
        <taxon>Actinomycetota</taxon>
        <taxon>Actinomycetes</taxon>
        <taxon>Micromonosporales</taxon>
        <taxon>Micromonosporaceae</taxon>
        <taxon>Micromonospora</taxon>
    </lineage>
</organism>
<evidence type="ECO:0000256" key="1">
    <source>
        <dbReference type="ARBA" id="ARBA00022801"/>
    </source>
</evidence>
<reference evidence="4" key="1">
    <citation type="submission" date="2016-06" db="EMBL/GenBank/DDBJ databases">
        <authorList>
            <person name="Varghese N."/>
            <person name="Submissions Spin"/>
        </authorList>
    </citation>
    <scope>NUCLEOTIDE SEQUENCE [LARGE SCALE GENOMIC DNA]</scope>
    <source>
        <strain evidence="4">DSM 44151</strain>
    </source>
</reference>
<dbReference type="PROSITE" id="PS50263">
    <property type="entry name" value="CN_HYDROLASE"/>
    <property type="match status" value="1"/>
</dbReference>
<name>A0A1C6VYW6_9ACTN</name>
<dbReference type="OrthoDB" id="4532287at2"/>
<dbReference type="AlphaFoldDB" id="A0A1C6VYW6"/>
<sequence length="297" mass="31131">MIRPVRPAGYHPPVTQAVPLPTRPLTVATVQAEPVPGDVAGNAATAARLVGRAAGARVVVLPELFLPAYHPPVLGADPAGTDVAAGADGRVDDPRLDPLRAAARDGATSVVIGAAVRHPDRRRTISSLVVDPTGAVTVGYDKQQLWSGERELFVPGRRGATLLVDDWRFGLGICYDGCFPEHGRAAADDGAHGYLCPSGYLAGSEHRRDLYYAARALDNTMYVVFANSVDGADPWRFNGGAAVYEPEGRALVRGADTGEDVLVATLDPAALGATRAAHTMLTDRLPHQGPARATLVG</sequence>
<dbReference type="CDD" id="cd07197">
    <property type="entry name" value="nitrilase"/>
    <property type="match status" value="1"/>
</dbReference>
<keyword evidence="4" id="KW-1185">Reference proteome</keyword>
<dbReference type="SUPFAM" id="SSF56317">
    <property type="entry name" value="Carbon-nitrogen hydrolase"/>
    <property type="match status" value="1"/>
</dbReference>
<protein>
    <submittedName>
        <fullName evidence="3">Predicted amidohydrolase</fullName>
    </submittedName>
</protein>
<dbReference type="InterPro" id="IPR050345">
    <property type="entry name" value="Aliph_Amidase/BUP"/>
</dbReference>
<dbReference type="GO" id="GO:0016811">
    <property type="term" value="F:hydrolase activity, acting on carbon-nitrogen (but not peptide) bonds, in linear amides"/>
    <property type="evidence" value="ECO:0007669"/>
    <property type="project" value="TreeGrafter"/>
</dbReference>
<dbReference type="InterPro" id="IPR036526">
    <property type="entry name" value="C-N_Hydrolase_sf"/>
</dbReference>
<dbReference type="STRING" id="47854.GA0070603_5957"/>
<evidence type="ECO:0000313" key="4">
    <source>
        <dbReference type="Proteomes" id="UP000198605"/>
    </source>
</evidence>
<gene>
    <name evidence="3" type="ORF">GA0070603_5957</name>
</gene>
<evidence type="ECO:0000313" key="3">
    <source>
        <dbReference type="EMBL" id="SCL71503.1"/>
    </source>
</evidence>
<proteinExistence type="predicted"/>
<dbReference type="Gene3D" id="3.60.110.10">
    <property type="entry name" value="Carbon-nitrogen hydrolase"/>
    <property type="match status" value="1"/>
</dbReference>
<feature type="domain" description="CN hydrolase" evidence="2">
    <location>
        <begin position="25"/>
        <end position="268"/>
    </location>
</feature>
<dbReference type="Proteomes" id="UP000198605">
    <property type="component" value="Unassembled WGS sequence"/>
</dbReference>
<dbReference type="PANTHER" id="PTHR43674">
    <property type="entry name" value="NITRILASE C965.09-RELATED"/>
    <property type="match status" value="1"/>
</dbReference>
<keyword evidence="1 3" id="KW-0378">Hydrolase</keyword>
<accession>A0A1C6VYW6</accession>